<comment type="similarity">
    <text evidence="3">Belongs to the NPH3 family.</text>
</comment>
<reference evidence="8" key="1">
    <citation type="journal article" date="2016" name="Nature">
        <title>The genome of the seagrass Zostera marina reveals angiosperm adaptation to the sea.</title>
        <authorList>
            <person name="Olsen J.L."/>
            <person name="Rouze P."/>
            <person name="Verhelst B."/>
            <person name="Lin Y.-C."/>
            <person name="Bayer T."/>
            <person name="Collen J."/>
            <person name="Dattolo E."/>
            <person name="De Paoli E."/>
            <person name="Dittami S."/>
            <person name="Maumus F."/>
            <person name="Michel G."/>
            <person name="Kersting A."/>
            <person name="Lauritano C."/>
            <person name="Lohaus R."/>
            <person name="Toepel M."/>
            <person name="Tonon T."/>
            <person name="Vanneste K."/>
            <person name="Amirebrahimi M."/>
            <person name="Brakel J."/>
            <person name="Bostroem C."/>
            <person name="Chovatia M."/>
            <person name="Grimwood J."/>
            <person name="Jenkins J.W."/>
            <person name="Jueterbock A."/>
            <person name="Mraz A."/>
            <person name="Stam W.T."/>
            <person name="Tice H."/>
            <person name="Bornberg-Bauer E."/>
            <person name="Green P.J."/>
            <person name="Pearson G.A."/>
            <person name="Procaccini G."/>
            <person name="Duarte C.M."/>
            <person name="Schmutz J."/>
            <person name="Reusch T.B.H."/>
            <person name="Van de Peer Y."/>
        </authorList>
    </citation>
    <scope>NUCLEOTIDE SEQUENCE [LARGE SCALE GENOMIC DNA]</scope>
    <source>
        <strain evidence="8">cv. Finnish</strain>
    </source>
</reference>
<evidence type="ECO:0000256" key="1">
    <source>
        <dbReference type="ARBA" id="ARBA00004906"/>
    </source>
</evidence>
<evidence type="ECO:0000256" key="2">
    <source>
        <dbReference type="ARBA" id="ARBA00022786"/>
    </source>
</evidence>
<evidence type="ECO:0000259" key="6">
    <source>
        <dbReference type="PROSITE" id="PS51649"/>
    </source>
</evidence>
<dbReference type="InterPro" id="IPR000210">
    <property type="entry name" value="BTB/POZ_dom"/>
</dbReference>
<dbReference type="Pfam" id="PF00651">
    <property type="entry name" value="BTB"/>
    <property type="match status" value="1"/>
</dbReference>
<dbReference type="AlphaFoldDB" id="A0A0K9PAB3"/>
<comment type="pathway">
    <text evidence="1">Protein modification; protein ubiquitination.</text>
</comment>
<dbReference type="SUPFAM" id="SSF54695">
    <property type="entry name" value="POZ domain"/>
    <property type="match status" value="1"/>
</dbReference>
<dbReference type="EMBL" id="LFYR01001077">
    <property type="protein sequence ID" value="KMZ65100.1"/>
    <property type="molecule type" value="Genomic_DNA"/>
</dbReference>
<gene>
    <name evidence="7" type="ORF">ZOSMA_33G01330</name>
</gene>
<dbReference type="PROSITE" id="PS51649">
    <property type="entry name" value="NPH3"/>
    <property type="match status" value="1"/>
</dbReference>
<dbReference type="UniPathway" id="UPA00143"/>
<accession>A0A0K9PAB3</accession>
<dbReference type="InterPro" id="IPR027356">
    <property type="entry name" value="NPH3_dom"/>
</dbReference>
<feature type="domain" description="BTB" evidence="5">
    <location>
        <begin position="34"/>
        <end position="101"/>
    </location>
</feature>
<evidence type="ECO:0000313" key="8">
    <source>
        <dbReference type="Proteomes" id="UP000036987"/>
    </source>
</evidence>
<dbReference type="Proteomes" id="UP000036987">
    <property type="component" value="Unassembled WGS sequence"/>
</dbReference>
<dbReference type="InterPro" id="IPR011333">
    <property type="entry name" value="SKP1/BTB/POZ_sf"/>
</dbReference>
<comment type="caution">
    <text evidence="7">The sequence shown here is derived from an EMBL/GenBank/DDBJ whole genome shotgun (WGS) entry which is preliminary data.</text>
</comment>
<evidence type="ECO:0000259" key="5">
    <source>
        <dbReference type="PROSITE" id="PS50097"/>
    </source>
</evidence>
<dbReference type="Gene3D" id="3.30.710.10">
    <property type="entry name" value="Potassium Channel Kv1.1, Chain A"/>
    <property type="match status" value="1"/>
</dbReference>
<protein>
    <submittedName>
        <fullName evidence="7">BTB/POZ domain-containing protein</fullName>
    </submittedName>
</protein>
<sequence length="621" mass="69450">MAASVTVKLVGSKSDSSSFRKQGQAWFPTTDLPSDVTVVVDSMSFHLHKFPLLSRCGLMESLVKMKSDVDDVIHLDGLPGGSSTFELVVKFCYGVKLEITPVNVVRLRSASVWLRMTEEYGGDGNLISLTDGFISNVVLRSWRDCLLALKSFDDGDDDGEVGFVEKCVEVLGRRISGEDRHLHQRLRCGSVLWNGIVTGARSVGSDWWYEDVSSLSFPIYKRLISVLENRALPPDIIAGSLVFYAKRYLPGLNRRHSIAKTNGDTDKLDPSSPTSVPAVLSDEEEQMTLIEEIETMLPMPKGVVLVPTSFLAGMLRTVMILGANRRRESSVCMSNLERRVGLQLDHAGLEDLLLPNLSHSVETLYNVDSVHRIVNHFLITDNNDDDDITTTLSSSSLTPITSVGKLIDGYLAEIASDVNLKPSNFQSLAAIVPEYARPLDDGLYRAIDIYFKSHPCMKEPEKEALCKLLDCQKLSTEACTHAAQNDRLPVRMVVQVLFFEQLQLRSSIAGCFLVSSENLLVDHRRSSMVTPPPPPLSETVLPRSCEVDGGRWSENVKVDMDNMSIRVAELERECWSMKQEIEKMGKLKRRWRSVQKKFGFKIKSHQMCTETNTNVFVRKNK</sequence>
<name>A0A0K9PAB3_ZOSMR</name>
<dbReference type="InterPro" id="IPR043454">
    <property type="entry name" value="NPH3/RPT2-like"/>
</dbReference>
<evidence type="ECO:0000256" key="3">
    <source>
        <dbReference type="PROSITE-ProRule" id="PRU00982"/>
    </source>
</evidence>
<feature type="coiled-coil region" evidence="4">
    <location>
        <begin position="553"/>
        <end position="587"/>
    </location>
</feature>
<feature type="domain" description="NPH3" evidence="6">
    <location>
        <begin position="206"/>
        <end position="503"/>
    </location>
</feature>
<keyword evidence="8" id="KW-1185">Reference proteome</keyword>
<dbReference type="PANTHER" id="PTHR32370">
    <property type="entry name" value="OS12G0117600 PROTEIN"/>
    <property type="match status" value="1"/>
</dbReference>
<keyword evidence="2" id="KW-0833">Ubl conjugation pathway</keyword>
<evidence type="ECO:0000313" key="7">
    <source>
        <dbReference type="EMBL" id="KMZ65100.1"/>
    </source>
</evidence>
<dbReference type="OMA" id="RRESSVC"/>
<dbReference type="GO" id="GO:0016567">
    <property type="term" value="P:protein ubiquitination"/>
    <property type="evidence" value="ECO:0007669"/>
    <property type="project" value="UniProtKB-UniPathway"/>
</dbReference>
<dbReference type="PROSITE" id="PS50097">
    <property type="entry name" value="BTB"/>
    <property type="match status" value="1"/>
</dbReference>
<proteinExistence type="inferred from homology"/>
<dbReference type="Pfam" id="PF03000">
    <property type="entry name" value="NPH3"/>
    <property type="match status" value="1"/>
</dbReference>
<keyword evidence="4" id="KW-0175">Coiled coil</keyword>
<organism evidence="7 8">
    <name type="scientific">Zostera marina</name>
    <name type="common">Eelgrass</name>
    <dbReference type="NCBI Taxonomy" id="29655"/>
    <lineage>
        <taxon>Eukaryota</taxon>
        <taxon>Viridiplantae</taxon>
        <taxon>Streptophyta</taxon>
        <taxon>Embryophyta</taxon>
        <taxon>Tracheophyta</taxon>
        <taxon>Spermatophyta</taxon>
        <taxon>Magnoliopsida</taxon>
        <taxon>Liliopsida</taxon>
        <taxon>Zosteraceae</taxon>
        <taxon>Zostera</taxon>
    </lineage>
</organism>
<dbReference type="OrthoDB" id="624345at2759"/>
<evidence type="ECO:0000256" key="4">
    <source>
        <dbReference type="SAM" id="Coils"/>
    </source>
</evidence>